<sequence>MGHALKKTDRIYIPQRDKARVATAHPAEGAYQAQIEKAFCTAFHRYEKAFEDLAKV</sequence>
<comment type="caution">
    <text evidence="1">The sequence shown here is derived from an EMBL/GenBank/DDBJ whole genome shotgun (WGS) entry which is preliminary data.</text>
</comment>
<name>A0A7Y0ZWP9_PSEVE</name>
<dbReference type="RefSeq" id="WP_169850722.1">
    <property type="nucleotide sequence ID" value="NZ_JAAQWE010000025.1"/>
</dbReference>
<dbReference type="Proteomes" id="UP000552560">
    <property type="component" value="Unassembled WGS sequence"/>
</dbReference>
<evidence type="ECO:0000313" key="1">
    <source>
        <dbReference type="EMBL" id="NMX99364.1"/>
    </source>
</evidence>
<accession>A0A7Y0ZWP9</accession>
<proteinExistence type="predicted"/>
<reference evidence="1 2" key="1">
    <citation type="journal article" date="2020" name="Front. Microbiol.">
        <title>Genetic Organization of the aprX-lipA2 Operon Affects the Proteolytic Potential of Pseudomonas Species in Milk.</title>
        <authorList>
            <person name="Maier C."/>
            <person name="Huptas C."/>
            <person name="von Neubeck M."/>
            <person name="Scherer S."/>
            <person name="Wenning M."/>
            <person name="Lucking G."/>
        </authorList>
    </citation>
    <scope>NUCLEOTIDE SEQUENCE [LARGE SCALE GENOMIC DNA]</scope>
    <source>
        <strain evidence="1 2">WS 4671</strain>
    </source>
</reference>
<evidence type="ECO:0000313" key="2">
    <source>
        <dbReference type="Proteomes" id="UP000552560"/>
    </source>
</evidence>
<evidence type="ECO:0008006" key="3">
    <source>
        <dbReference type="Google" id="ProtNLM"/>
    </source>
</evidence>
<gene>
    <name evidence="1" type="ORF">HBO43_22495</name>
</gene>
<organism evidence="1 2">
    <name type="scientific">Pseudomonas veronii</name>
    <dbReference type="NCBI Taxonomy" id="76761"/>
    <lineage>
        <taxon>Bacteria</taxon>
        <taxon>Pseudomonadati</taxon>
        <taxon>Pseudomonadota</taxon>
        <taxon>Gammaproteobacteria</taxon>
        <taxon>Pseudomonadales</taxon>
        <taxon>Pseudomonadaceae</taxon>
        <taxon>Pseudomonas</taxon>
    </lineage>
</organism>
<dbReference type="EMBL" id="JAAQWE010000025">
    <property type="protein sequence ID" value="NMX99364.1"/>
    <property type="molecule type" value="Genomic_DNA"/>
</dbReference>
<dbReference type="AlphaFoldDB" id="A0A7Y0ZWP9"/>
<protein>
    <recommendedName>
        <fullName evidence="3">Bacteriophage protein</fullName>
    </recommendedName>
</protein>